<gene>
    <name evidence="1" type="ORF">ERS852411_02118</name>
</gene>
<evidence type="ECO:0000313" key="2">
    <source>
        <dbReference type="Proteomes" id="UP000095746"/>
    </source>
</evidence>
<dbReference type="AlphaFoldDB" id="A0A174HTM6"/>
<sequence>MPRVVVTLGPKALEVTPFIRPCPVTAATASAYQALGATSE</sequence>
<dbReference type="Proteomes" id="UP000095746">
    <property type="component" value="Unassembled WGS sequence"/>
</dbReference>
<proteinExistence type="predicted"/>
<accession>A0A174HTM6</accession>
<organism evidence="1 2">
    <name type="scientific">Flavonifractor plautii</name>
    <name type="common">Fusobacterium plautii</name>
    <dbReference type="NCBI Taxonomy" id="292800"/>
    <lineage>
        <taxon>Bacteria</taxon>
        <taxon>Bacillati</taxon>
        <taxon>Bacillota</taxon>
        <taxon>Clostridia</taxon>
        <taxon>Eubacteriales</taxon>
        <taxon>Oscillospiraceae</taxon>
        <taxon>Flavonifractor</taxon>
    </lineage>
</organism>
<name>A0A174HTM6_FLAPL</name>
<evidence type="ECO:0000313" key="1">
    <source>
        <dbReference type="EMBL" id="CUO76259.1"/>
    </source>
</evidence>
<protein>
    <submittedName>
        <fullName evidence="1">Uncharacterized protein</fullName>
    </submittedName>
</protein>
<reference evidence="1 2" key="1">
    <citation type="submission" date="2015-09" db="EMBL/GenBank/DDBJ databases">
        <authorList>
            <consortium name="Pathogen Informatics"/>
        </authorList>
    </citation>
    <scope>NUCLEOTIDE SEQUENCE [LARGE SCALE GENOMIC DNA]</scope>
    <source>
        <strain evidence="1 2">2789STDY5608854</strain>
    </source>
</reference>
<dbReference type="EMBL" id="CYZT01000163">
    <property type="protein sequence ID" value="CUO76259.1"/>
    <property type="molecule type" value="Genomic_DNA"/>
</dbReference>